<dbReference type="Proteomes" id="UP000193689">
    <property type="component" value="Unassembled WGS sequence"/>
</dbReference>
<dbReference type="PANTHER" id="PTHR42978:SF5">
    <property type="entry name" value="METALLO-BETA-LACTAMASE DOMAIN-CONTAINING PROTEIN"/>
    <property type="match status" value="1"/>
</dbReference>
<dbReference type="PANTHER" id="PTHR42978">
    <property type="entry name" value="QUORUM-QUENCHING LACTONASE YTNP-RELATED-RELATED"/>
    <property type="match status" value="1"/>
</dbReference>
<evidence type="ECO:0000313" key="6">
    <source>
        <dbReference type="EMBL" id="ORY69029.1"/>
    </source>
</evidence>
<dbReference type="SMART" id="SM00849">
    <property type="entry name" value="Lactamase_B"/>
    <property type="match status" value="1"/>
</dbReference>
<dbReference type="Gene3D" id="3.60.15.10">
    <property type="entry name" value="Ribonuclease Z/Hydroxyacylglutathione hydrolase-like"/>
    <property type="match status" value="1"/>
</dbReference>
<evidence type="ECO:0000256" key="1">
    <source>
        <dbReference type="ARBA" id="ARBA00007749"/>
    </source>
</evidence>
<reference evidence="6 7" key="1">
    <citation type="submission" date="2016-07" db="EMBL/GenBank/DDBJ databases">
        <title>Pervasive Adenine N6-methylation of Active Genes in Fungi.</title>
        <authorList>
            <consortium name="DOE Joint Genome Institute"/>
            <person name="Mondo S.J."/>
            <person name="Dannebaum R.O."/>
            <person name="Kuo R.C."/>
            <person name="Labutti K."/>
            <person name="Haridas S."/>
            <person name="Kuo A."/>
            <person name="Salamov A."/>
            <person name="Ahrendt S.R."/>
            <person name="Lipzen A."/>
            <person name="Sullivan W."/>
            <person name="Andreopoulos W.B."/>
            <person name="Clum A."/>
            <person name="Lindquist E."/>
            <person name="Daum C."/>
            <person name="Ramamoorthy G.K."/>
            <person name="Gryganskyi A."/>
            <person name="Culley D."/>
            <person name="Magnuson J.K."/>
            <person name="James T.Y."/>
            <person name="O'Malley M.A."/>
            <person name="Stajich J.E."/>
            <person name="Spatafora J.W."/>
            <person name="Visel A."/>
            <person name="Grigoriev I.V."/>
        </authorList>
    </citation>
    <scope>NUCLEOTIDE SEQUENCE [LARGE SCALE GENOMIC DNA]</scope>
    <source>
        <strain evidence="6 7">CBS 129021</strain>
    </source>
</reference>
<keyword evidence="4" id="KW-0862">Zinc</keyword>
<evidence type="ECO:0000256" key="4">
    <source>
        <dbReference type="ARBA" id="ARBA00022833"/>
    </source>
</evidence>
<dbReference type="RefSeq" id="XP_040719316.1">
    <property type="nucleotide sequence ID" value="XM_040862665.1"/>
</dbReference>
<dbReference type="AlphaFoldDB" id="A0A1Y2EBS5"/>
<dbReference type="GO" id="GO:0046872">
    <property type="term" value="F:metal ion binding"/>
    <property type="evidence" value="ECO:0007669"/>
    <property type="project" value="UniProtKB-KW"/>
</dbReference>
<protein>
    <submittedName>
        <fullName evidence="6">Beta-lactamase-like protein</fullName>
    </submittedName>
</protein>
<sequence length="381" mass="41609">MPLQDITPEAAPPLGIPKQGGTCSLSIIDTTCSLTVPAKTLVEPAIPGHELINLPTVAFLITHSASGRQLLFDLGCRKDFWNLPRPIAEIIDAKVPGIKVDRNLVDILIEGGMDIANLEAAIVSHHHYDHIGDPSTFPASMDLVVGPGFSVQFLPGYPTSEASPAFENAFEGRSVREMTFSDQLTVAGFRAHDYFADGSLYILDSPGHAIGHLSALVRTTSDTFVFLGGDICHFNGAFRPTKYVPMPPLLLSPTAYACSLFTGCHPDPSNARTSPYYKPCSSADSWYLDPPRACQSIEHLKALDADDRVLVLIAHDPSIMNKFPFFPNGVLDDWHEAGWKQGIRWRFLDELPVDGKAKEYLVSGTYMNGKMVKTLDGTKVE</sequence>
<comment type="similarity">
    <text evidence="1">Belongs to the metallo-beta-lactamase superfamily.</text>
</comment>
<keyword evidence="7" id="KW-1185">Reference proteome</keyword>
<evidence type="ECO:0000256" key="2">
    <source>
        <dbReference type="ARBA" id="ARBA00022723"/>
    </source>
</evidence>
<dbReference type="OrthoDB" id="10250730at2759"/>
<comment type="caution">
    <text evidence="6">The sequence shown here is derived from an EMBL/GenBank/DDBJ whole genome shotgun (WGS) entry which is preliminary data.</text>
</comment>
<keyword evidence="3" id="KW-0378">Hydrolase</keyword>
<dbReference type="InterPro" id="IPR051013">
    <property type="entry name" value="MBL_superfamily_lactonases"/>
</dbReference>
<accession>A0A1Y2EBS5</accession>
<proteinExistence type="inferred from homology"/>
<name>A0A1Y2EBS5_9PEZI</name>
<dbReference type="GO" id="GO:0016787">
    <property type="term" value="F:hydrolase activity"/>
    <property type="evidence" value="ECO:0007669"/>
    <property type="project" value="UniProtKB-KW"/>
</dbReference>
<dbReference type="EMBL" id="MCFJ01000003">
    <property type="protein sequence ID" value="ORY69029.1"/>
    <property type="molecule type" value="Genomic_DNA"/>
</dbReference>
<dbReference type="InterPro" id="IPR001279">
    <property type="entry name" value="Metallo-B-lactamas"/>
</dbReference>
<evidence type="ECO:0000256" key="3">
    <source>
        <dbReference type="ARBA" id="ARBA00022801"/>
    </source>
</evidence>
<dbReference type="STRING" id="1141098.A0A1Y2EBS5"/>
<feature type="domain" description="Metallo-beta-lactamase" evidence="5">
    <location>
        <begin position="55"/>
        <end position="260"/>
    </location>
</feature>
<dbReference type="CDD" id="cd07730">
    <property type="entry name" value="metallo-hydrolase-like_MBL-fold"/>
    <property type="match status" value="1"/>
</dbReference>
<dbReference type="InterPro" id="IPR036866">
    <property type="entry name" value="RibonucZ/Hydroxyglut_hydro"/>
</dbReference>
<dbReference type="GeneID" id="63778877"/>
<keyword evidence="2" id="KW-0479">Metal-binding</keyword>
<evidence type="ECO:0000313" key="7">
    <source>
        <dbReference type="Proteomes" id="UP000193689"/>
    </source>
</evidence>
<dbReference type="InParanoid" id="A0A1Y2EBS5"/>
<dbReference type="SUPFAM" id="SSF56281">
    <property type="entry name" value="Metallo-hydrolase/oxidoreductase"/>
    <property type="match status" value="1"/>
</dbReference>
<organism evidence="6 7">
    <name type="scientific">Pseudomassariella vexata</name>
    <dbReference type="NCBI Taxonomy" id="1141098"/>
    <lineage>
        <taxon>Eukaryota</taxon>
        <taxon>Fungi</taxon>
        <taxon>Dikarya</taxon>
        <taxon>Ascomycota</taxon>
        <taxon>Pezizomycotina</taxon>
        <taxon>Sordariomycetes</taxon>
        <taxon>Xylariomycetidae</taxon>
        <taxon>Amphisphaeriales</taxon>
        <taxon>Pseudomassariaceae</taxon>
        <taxon>Pseudomassariella</taxon>
    </lineage>
</organism>
<evidence type="ECO:0000259" key="5">
    <source>
        <dbReference type="SMART" id="SM00849"/>
    </source>
</evidence>
<gene>
    <name evidence="6" type="ORF">BCR38DRAFT_464260</name>
</gene>